<evidence type="ECO:0000256" key="2">
    <source>
        <dbReference type="ARBA" id="ARBA00023043"/>
    </source>
</evidence>
<keyword evidence="1" id="KW-0677">Repeat</keyword>
<dbReference type="PROSITE" id="PS50297">
    <property type="entry name" value="ANK_REP_REGION"/>
    <property type="match status" value="4"/>
</dbReference>
<evidence type="ECO:0000313" key="5">
    <source>
        <dbReference type="EMBL" id="CEM19347.1"/>
    </source>
</evidence>
<dbReference type="GO" id="GO:0005737">
    <property type="term" value="C:cytoplasm"/>
    <property type="evidence" value="ECO:0007669"/>
    <property type="project" value="TreeGrafter"/>
</dbReference>
<proteinExistence type="predicted"/>
<feature type="compositionally biased region" description="Low complexity" evidence="4">
    <location>
        <begin position="79"/>
        <end position="98"/>
    </location>
</feature>
<protein>
    <submittedName>
        <fullName evidence="5">Uncharacterized protein</fullName>
    </submittedName>
</protein>
<evidence type="ECO:0000256" key="1">
    <source>
        <dbReference type="ARBA" id="ARBA00022737"/>
    </source>
</evidence>
<feature type="region of interest" description="Disordered" evidence="4">
    <location>
        <begin position="76"/>
        <end position="166"/>
    </location>
</feature>
<sequence>MGLLDPNATWHEGFAHQLAVSAFECIQDIESARPDFKTLVKRIRKMVNETDSHPDPEVRPHTHISPAVLPDELQRAKQVAHQFHIKQQQQKQAAAASHSPPPVAGQRRQQEGVSSSREAACSPAGYGHHHQQQQQQQQPGAMGAAPVQVHQQTAHTHEGGQIDHPHLNAHADAAPAAVYRSHTPDVYGGGRTESPDEKSPQRCEHRMSLNESELDSAGGVRNGKEIEETSGEGVDNGGLPCLSSSSSSLPSPKAAAALQVESEKKKRQWKDLPKGVWAHIRRFRPVDPDQIRKYALEASRTGGQEAIKEFHNLMLLGADPNASVKGDPLLHFVLRQVEADPSTSSALVKLLIKCGASPLQPNKICGRTPLYAAALEGRDAVVSILVAAGADKDKADRSGETPLYVAAFGGHDAVVSMLVSAGADKDKAANSGETPLFIAAQRGHGTVASILLEAGADKDKATNTGQTPLYAAASRGHRAVMSILVSAGVDKDKAEEYGQTPLYAAARYGPDI</sequence>
<dbReference type="Gene3D" id="1.25.40.20">
    <property type="entry name" value="Ankyrin repeat-containing domain"/>
    <property type="match status" value="3"/>
</dbReference>
<feature type="region of interest" description="Disordered" evidence="4">
    <location>
        <begin position="181"/>
        <end position="237"/>
    </location>
</feature>
<reference evidence="5" key="1">
    <citation type="submission" date="2014-11" db="EMBL/GenBank/DDBJ databases">
        <authorList>
            <person name="Otto D Thomas"/>
            <person name="Naeem Raeece"/>
        </authorList>
    </citation>
    <scope>NUCLEOTIDE SEQUENCE</scope>
</reference>
<dbReference type="GO" id="GO:0045087">
    <property type="term" value="P:innate immune response"/>
    <property type="evidence" value="ECO:0007669"/>
    <property type="project" value="TreeGrafter"/>
</dbReference>
<dbReference type="VEuPathDB" id="CryptoDB:Cvel_19032"/>
<dbReference type="PANTHER" id="PTHR23206:SF7">
    <property type="entry name" value="PROTEIN KINASE DOMAIN-CONTAINING PROTEIN"/>
    <property type="match status" value="1"/>
</dbReference>
<accession>A0A0G4FWP8</accession>
<name>A0A0G4FWP8_9ALVE</name>
<dbReference type="InterPro" id="IPR051631">
    <property type="entry name" value="Ankyrin-KH/SAM_domain"/>
</dbReference>
<dbReference type="InterPro" id="IPR036770">
    <property type="entry name" value="Ankyrin_rpt-contain_sf"/>
</dbReference>
<organism evidence="5">
    <name type="scientific">Chromera velia CCMP2878</name>
    <dbReference type="NCBI Taxonomy" id="1169474"/>
    <lineage>
        <taxon>Eukaryota</taxon>
        <taxon>Sar</taxon>
        <taxon>Alveolata</taxon>
        <taxon>Colpodellida</taxon>
        <taxon>Chromeraceae</taxon>
        <taxon>Chromera</taxon>
    </lineage>
</organism>
<feature type="compositionally biased region" description="Basic and acidic residues" evidence="4">
    <location>
        <begin position="193"/>
        <end position="208"/>
    </location>
</feature>
<dbReference type="PROSITE" id="PS50088">
    <property type="entry name" value="ANK_REPEAT"/>
    <property type="match status" value="4"/>
</dbReference>
<keyword evidence="2 3" id="KW-0040">ANK repeat</keyword>
<feature type="repeat" description="ANK" evidence="3">
    <location>
        <begin position="431"/>
        <end position="463"/>
    </location>
</feature>
<dbReference type="EMBL" id="CDMZ01000676">
    <property type="protein sequence ID" value="CEM19347.1"/>
    <property type="molecule type" value="Genomic_DNA"/>
</dbReference>
<dbReference type="Pfam" id="PF12796">
    <property type="entry name" value="Ank_2"/>
    <property type="match status" value="2"/>
</dbReference>
<dbReference type="PANTHER" id="PTHR23206">
    <property type="entry name" value="MASK PROTEIN"/>
    <property type="match status" value="1"/>
</dbReference>
<feature type="repeat" description="ANK" evidence="3">
    <location>
        <begin position="398"/>
        <end position="430"/>
    </location>
</feature>
<evidence type="ECO:0000256" key="3">
    <source>
        <dbReference type="PROSITE-ProRule" id="PRU00023"/>
    </source>
</evidence>
<dbReference type="SMART" id="SM00248">
    <property type="entry name" value="ANK"/>
    <property type="match status" value="5"/>
</dbReference>
<feature type="repeat" description="ANK" evidence="3">
    <location>
        <begin position="464"/>
        <end position="496"/>
    </location>
</feature>
<gene>
    <name evidence="5" type="ORF">Cvel_19032</name>
</gene>
<feature type="repeat" description="ANK" evidence="3">
    <location>
        <begin position="365"/>
        <end position="397"/>
    </location>
</feature>
<dbReference type="SUPFAM" id="SSF48403">
    <property type="entry name" value="Ankyrin repeat"/>
    <property type="match status" value="1"/>
</dbReference>
<evidence type="ECO:0000256" key="4">
    <source>
        <dbReference type="SAM" id="MobiDB-lite"/>
    </source>
</evidence>
<dbReference type="InterPro" id="IPR002110">
    <property type="entry name" value="Ankyrin_rpt"/>
</dbReference>
<feature type="compositionally biased region" description="Basic and acidic residues" evidence="4">
    <location>
        <begin position="155"/>
        <end position="166"/>
    </location>
</feature>
<dbReference type="PRINTS" id="PR01415">
    <property type="entry name" value="ANKYRIN"/>
</dbReference>
<dbReference type="AlphaFoldDB" id="A0A0G4FWP8"/>